<protein>
    <submittedName>
        <fullName evidence="1">Uncharacterized protein</fullName>
    </submittedName>
</protein>
<dbReference type="KEGG" id="alq:C7Y71_009270"/>
<organism evidence="1 2">
    <name type="scientific">Pseudoprevotella muciniphila</name>
    <dbReference type="NCBI Taxonomy" id="2133944"/>
    <lineage>
        <taxon>Bacteria</taxon>
        <taxon>Pseudomonadati</taxon>
        <taxon>Bacteroidota</taxon>
        <taxon>Bacteroidia</taxon>
        <taxon>Bacteroidales</taxon>
        <taxon>Prevotellaceae</taxon>
        <taxon>Pseudoprevotella</taxon>
    </lineage>
</organism>
<accession>A0A5P8E8B0</accession>
<name>A0A5P8E8B0_9BACT</name>
<proteinExistence type="predicted"/>
<dbReference type="EMBL" id="CP033459">
    <property type="protein sequence ID" value="QFQ13184.1"/>
    <property type="molecule type" value="Genomic_DNA"/>
</dbReference>
<evidence type="ECO:0000313" key="2">
    <source>
        <dbReference type="Proteomes" id="UP000249375"/>
    </source>
</evidence>
<keyword evidence="2" id="KW-1185">Reference proteome</keyword>
<sequence length="74" mass="8376">MASLNAKDANEREGIIAIFLTLILAAERRYSLGRGVKSKATETPVFQYIRNVNPIGVVQKKQIMVHLHTMNMMF</sequence>
<evidence type="ECO:0000313" key="1">
    <source>
        <dbReference type="EMBL" id="QFQ13184.1"/>
    </source>
</evidence>
<dbReference type="Proteomes" id="UP000249375">
    <property type="component" value="Chromosome"/>
</dbReference>
<reference evidence="1 2" key="1">
    <citation type="submission" date="2018-11" db="EMBL/GenBank/DDBJ databases">
        <authorList>
            <person name="Na S.W."/>
            <person name="Baik M."/>
        </authorList>
    </citation>
    <scope>NUCLEOTIDE SEQUENCE [LARGE SCALE GENOMIC DNA]</scope>
    <source>
        <strain evidence="1 2">E39</strain>
    </source>
</reference>
<dbReference type="AlphaFoldDB" id="A0A5P8E8B0"/>
<gene>
    <name evidence="1" type="ORF">C7Y71_009270</name>
</gene>